<evidence type="ECO:0000256" key="4">
    <source>
        <dbReference type="ARBA" id="ARBA00022884"/>
    </source>
</evidence>
<dbReference type="GO" id="GO:0000480">
    <property type="term" value="P:endonucleolytic cleavage in 5'-ETS of tricistronic rRNA transcript (SSU-rRNA, 5.8S rRNA, LSU-rRNA)"/>
    <property type="evidence" value="ECO:0007669"/>
    <property type="project" value="TreeGrafter"/>
</dbReference>
<dbReference type="InterPro" id="IPR035979">
    <property type="entry name" value="RBD_domain_sf"/>
</dbReference>
<accession>A0A195FR40</accession>
<organism evidence="7 8">
    <name type="scientific">Trachymyrmex septentrionalis</name>
    <dbReference type="NCBI Taxonomy" id="34720"/>
    <lineage>
        <taxon>Eukaryota</taxon>
        <taxon>Metazoa</taxon>
        <taxon>Ecdysozoa</taxon>
        <taxon>Arthropoda</taxon>
        <taxon>Hexapoda</taxon>
        <taxon>Insecta</taxon>
        <taxon>Pterygota</taxon>
        <taxon>Neoptera</taxon>
        <taxon>Endopterygota</taxon>
        <taxon>Hymenoptera</taxon>
        <taxon>Apocrita</taxon>
        <taxon>Aculeata</taxon>
        <taxon>Formicoidea</taxon>
        <taxon>Formicidae</taxon>
        <taxon>Myrmicinae</taxon>
        <taxon>Trachymyrmex</taxon>
    </lineage>
</organism>
<dbReference type="InterPro" id="IPR012677">
    <property type="entry name" value="Nucleotide-bd_a/b_plait_sf"/>
</dbReference>
<dbReference type="STRING" id="34720.A0A195FR40"/>
<dbReference type="GO" id="GO:0000472">
    <property type="term" value="P:endonucleolytic cleavage to generate mature 5'-end of SSU-rRNA from (SSU-rRNA, 5.8S rRNA, LSU-rRNA)"/>
    <property type="evidence" value="ECO:0007669"/>
    <property type="project" value="TreeGrafter"/>
</dbReference>
<name>A0A195FR40_9HYME</name>
<dbReference type="GO" id="GO:0000447">
    <property type="term" value="P:endonucleolytic cleavage in ITS1 to separate SSU-rRNA from 5.8S rRNA and LSU-rRNA from tricistronic rRNA transcript (SSU-rRNA, 5.8S rRNA, LSU-rRNA)"/>
    <property type="evidence" value="ECO:0007669"/>
    <property type="project" value="TreeGrafter"/>
</dbReference>
<reference evidence="7 8" key="1">
    <citation type="submission" date="2016-03" db="EMBL/GenBank/DDBJ databases">
        <title>Trachymyrmex septentrionalis WGS genome.</title>
        <authorList>
            <person name="Nygaard S."/>
            <person name="Hu H."/>
            <person name="Boomsma J."/>
            <person name="Zhang G."/>
        </authorList>
    </citation>
    <scope>NUCLEOTIDE SEQUENCE [LARGE SCALE GENOMIC DNA]</scope>
    <source>
        <strain evidence="7">Tsep2-gDNA-1</strain>
        <tissue evidence="7">Whole body</tissue>
    </source>
</reference>
<sequence>MLQENSNESNEDNHAMDCDTDESAQIQKKIKKKVKNVKRGIIYLSTIPKYMNITMIREMFSAYGKVGRVYLQLVDNETQSVKHKKKTKKVIKHFTEGWIEFESKKVAKFVAETLNNTQVSTRKKSKFYDVMWNIKYLPRFKWIHLSERLAYERAVHKQRLLTEIAQAKREINFFSYNVDRSKKLHRKHEQGEETTFELSEVKQRDTDNEIRNKKANTQVEDRTEFLKSIFG</sequence>
<dbReference type="SUPFAM" id="SSF54928">
    <property type="entry name" value="RNA-binding domain, RBD"/>
    <property type="match status" value="1"/>
</dbReference>
<evidence type="ECO:0000256" key="1">
    <source>
        <dbReference type="ARBA" id="ARBA00004604"/>
    </source>
</evidence>
<dbReference type="Gene3D" id="3.30.70.330">
    <property type="match status" value="1"/>
</dbReference>
<keyword evidence="8" id="KW-1185">Reference proteome</keyword>
<comment type="similarity">
    <text evidence="2">Belongs to the ESF2/ABP1 family.</text>
</comment>
<evidence type="ECO:0000256" key="2">
    <source>
        <dbReference type="ARBA" id="ARBA00005819"/>
    </source>
</evidence>
<dbReference type="EMBL" id="KQ981305">
    <property type="protein sequence ID" value="KYN42896.1"/>
    <property type="molecule type" value="Genomic_DNA"/>
</dbReference>
<feature type="region of interest" description="Disordered" evidence="6">
    <location>
        <begin position="1"/>
        <end position="22"/>
    </location>
</feature>
<dbReference type="Proteomes" id="UP000078541">
    <property type="component" value="Unassembled WGS sequence"/>
</dbReference>
<dbReference type="KEGG" id="tsep:108745582"/>
<comment type="subcellular location">
    <subcellularLocation>
        <location evidence="1">Nucleus</location>
        <location evidence="1">Nucleolus</location>
    </subcellularLocation>
</comment>
<dbReference type="GO" id="GO:0003723">
    <property type="term" value="F:RNA binding"/>
    <property type="evidence" value="ECO:0007669"/>
    <property type="project" value="UniProtKB-KW"/>
</dbReference>
<dbReference type="GO" id="GO:0005730">
    <property type="term" value="C:nucleolus"/>
    <property type="evidence" value="ECO:0007669"/>
    <property type="project" value="UniProtKB-SubCell"/>
</dbReference>
<protein>
    <recommendedName>
        <fullName evidence="3">Activator of basal transcription 1</fullName>
    </recommendedName>
</protein>
<keyword evidence="5" id="KW-0539">Nucleus</keyword>
<evidence type="ECO:0000313" key="8">
    <source>
        <dbReference type="Proteomes" id="UP000078541"/>
    </source>
</evidence>
<dbReference type="AlphaFoldDB" id="A0A195FR40"/>
<proteinExistence type="inferred from homology"/>
<dbReference type="GO" id="GO:0034462">
    <property type="term" value="P:small-subunit processome assembly"/>
    <property type="evidence" value="ECO:0007669"/>
    <property type="project" value="TreeGrafter"/>
</dbReference>
<dbReference type="PANTHER" id="PTHR12311:SF7">
    <property type="entry name" value="ACTIVATOR OF BASAL TRANSCRIPTION 1"/>
    <property type="match status" value="1"/>
</dbReference>
<gene>
    <name evidence="7" type="ORF">ALC56_02699</name>
</gene>
<evidence type="ECO:0000256" key="6">
    <source>
        <dbReference type="SAM" id="MobiDB-lite"/>
    </source>
</evidence>
<evidence type="ECO:0000256" key="3">
    <source>
        <dbReference type="ARBA" id="ARBA00020737"/>
    </source>
</evidence>
<evidence type="ECO:0000256" key="5">
    <source>
        <dbReference type="ARBA" id="ARBA00023242"/>
    </source>
</evidence>
<dbReference type="InterPro" id="IPR034353">
    <property type="entry name" value="ABT1/ESF2_RRM"/>
</dbReference>
<dbReference type="PANTHER" id="PTHR12311">
    <property type="entry name" value="ACTIVATOR OF BASAL TRANSCRIPTION 1"/>
    <property type="match status" value="1"/>
</dbReference>
<dbReference type="CDD" id="cd12263">
    <property type="entry name" value="RRM_ABT1_like"/>
    <property type="match status" value="1"/>
</dbReference>
<evidence type="ECO:0000313" key="7">
    <source>
        <dbReference type="EMBL" id="KYN42896.1"/>
    </source>
</evidence>
<dbReference type="OrthoDB" id="287393at2759"/>
<dbReference type="InterPro" id="IPR039119">
    <property type="entry name" value="ABT1/Esf2"/>
</dbReference>
<keyword evidence="4" id="KW-0694">RNA-binding</keyword>